<gene>
    <name evidence="7 10" type="primary">fusA</name>
    <name evidence="10" type="ORF">ACFPZN_36720</name>
</gene>
<dbReference type="SUPFAM" id="SSF50447">
    <property type="entry name" value="Translation proteins"/>
    <property type="match status" value="1"/>
</dbReference>
<dbReference type="InterPro" id="IPR020568">
    <property type="entry name" value="Ribosomal_Su5_D2-typ_SF"/>
</dbReference>
<dbReference type="Pfam" id="PF14492">
    <property type="entry name" value="EFG_III"/>
    <property type="match status" value="1"/>
</dbReference>
<evidence type="ECO:0000256" key="6">
    <source>
        <dbReference type="ARBA" id="ARBA00024731"/>
    </source>
</evidence>
<dbReference type="Gene3D" id="3.30.70.240">
    <property type="match status" value="1"/>
</dbReference>
<dbReference type="InterPro" id="IPR047872">
    <property type="entry name" value="EFG_IV"/>
</dbReference>
<dbReference type="EMBL" id="JBHSON010000065">
    <property type="protein sequence ID" value="MFC5751191.1"/>
    <property type="molecule type" value="Genomic_DNA"/>
</dbReference>
<dbReference type="InterPro" id="IPR031157">
    <property type="entry name" value="G_TR_CS"/>
</dbReference>
<feature type="binding site" evidence="7">
    <location>
        <begin position="18"/>
        <end position="25"/>
    </location>
    <ligand>
        <name>GTP</name>
        <dbReference type="ChEBI" id="CHEBI:37565"/>
    </ligand>
</feature>
<dbReference type="InterPro" id="IPR000640">
    <property type="entry name" value="EFG_V-like"/>
</dbReference>
<dbReference type="Gene3D" id="3.30.70.870">
    <property type="entry name" value="Elongation Factor G (Translational Gtpase), domain 3"/>
    <property type="match status" value="1"/>
</dbReference>
<dbReference type="CDD" id="cd01434">
    <property type="entry name" value="EFG_mtEFG1_IV"/>
    <property type="match status" value="1"/>
</dbReference>
<comment type="function">
    <text evidence="6 7">Catalyzes the GTP-dependent ribosomal translocation step during translation elongation. During this step, the ribosome changes from the pre-translocational (PRE) to the post-translocational (POST) state as the newly formed A-site-bound peptidyl-tRNA and P-site-bound deacylated tRNA move to the P and E sites, respectively. Catalyzes the coordinated movement of the two tRNA molecules, the mRNA and conformational changes in the ribosome.</text>
</comment>
<evidence type="ECO:0000256" key="4">
    <source>
        <dbReference type="ARBA" id="ARBA00022917"/>
    </source>
</evidence>
<dbReference type="Pfam" id="PF03764">
    <property type="entry name" value="EFG_IV"/>
    <property type="match status" value="1"/>
</dbReference>
<dbReference type="InterPro" id="IPR000795">
    <property type="entry name" value="T_Tr_GTP-bd_dom"/>
</dbReference>
<dbReference type="NCBIfam" id="TIGR00484">
    <property type="entry name" value="EF-G"/>
    <property type="match status" value="1"/>
</dbReference>
<dbReference type="InterPro" id="IPR027417">
    <property type="entry name" value="P-loop_NTPase"/>
</dbReference>
<dbReference type="InterPro" id="IPR053905">
    <property type="entry name" value="EF-G-like_DII"/>
</dbReference>
<evidence type="ECO:0000256" key="2">
    <source>
        <dbReference type="ARBA" id="ARBA00022741"/>
    </source>
</evidence>
<dbReference type="Pfam" id="PF00679">
    <property type="entry name" value="EFG_C"/>
    <property type="match status" value="1"/>
</dbReference>
<feature type="binding site" evidence="7">
    <location>
        <begin position="140"/>
        <end position="143"/>
    </location>
    <ligand>
        <name>GTP</name>
        <dbReference type="ChEBI" id="CHEBI:37565"/>
    </ligand>
</feature>
<dbReference type="InterPro" id="IPR035649">
    <property type="entry name" value="EFG_V"/>
</dbReference>
<dbReference type="InterPro" id="IPR035647">
    <property type="entry name" value="EFG_III/V"/>
</dbReference>
<evidence type="ECO:0000256" key="8">
    <source>
        <dbReference type="NCBIfam" id="TIGR00484"/>
    </source>
</evidence>
<evidence type="ECO:0000313" key="11">
    <source>
        <dbReference type="Proteomes" id="UP001596074"/>
    </source>
</evidence>
<dbReference type="PANTHER" id="PTHR43261">
    <property type="entry name" value="TRANSLATION ELONGATION FACTOR G-RELATED"/>
    <property type="match status" value="1"/>
</dbReference>
<keyword evidence="4 7" id="KW-0648">Protein biosynthesis</keyword>
<dbReference type="GO" id="GO:0003746">
    <property type="term" value="F:translation elongation factor activity"/>
    <property type="evidence" value="ECO:0007669"/>
    <property type="project" value="UniProtKB-KW"/>
</dbReference>
<comment type="caution">
    <text evidence="10">The sequence shown here is derived from an EMBL/GenBank/DDBJ whole genome shotgun (WGS) entry which is preliminary data.</text>
</comment>
<keyword evidence="11" id="KW-1185">Reference proteome</keyword>
<dbReference type="Proteomes" id="UP001596074">
    <property type="component" value="Unassembled WGS sequence"/>
</dbReference>
<comment type="similarity">
    <text evidence="1 7">Belongs to the TRAFAC class translation factor GTPase superfamily. Classic translation factor GTPase family. EF-G/EF-2 subfamily.</text>
</comment>
<comment type="subcellular location">
    <subcellularLocation>
        <location evidence="7">Cytoplasm</location>
    </subcellularLocation>
</comment>
<keyword evidence="7" id="KW-0963">Cytoplasm</keyword>
<feature type="domain" description="Tr-type G" evidence="9">
    <location>
        <begin position="9"/>
        <end position="295"/>
    </location>
</feature>
<dbReference type="InterPro" id="IPR005225">
    <property type="entry name" value="Small_GTP-bd"/>
</dbReference>
<feature type="binding site" evidence="7">
    <location>
        <begin position="86"/>
        <end position="90"/>
    </location>
    <ligand>
        <name>GTP</name>
        <dbReference type="ChEBI" id="CHEBI:37565"/>
    </ligand>
</feature>
<accession>A0ABW1A9B5</accession>
<evidence type="ECO:0000259" key="9">
    <source>
        <dbReference type="PROSITE" id="PS51722"/>
    </source>
</evidence>
<dbReference type="CDD" id="cd03713">
    <property type="entry name" value="EFG_mtEFG_C"/>
    <property type="match status" value="1"/>
</dbReference>
<dbReference type="SMART" id="SM00889">
    <property type="entry name" value="EFG_IV"/>
    <property type="match status" value="1"/>
</dbReference>
<evidence type="ECO:0000313" key="10">
    <source>
        <dbReference type="EMBL" id="MFC5751191.1"/>
    </source>
</evidence>
<dbReference type="SUPFAM" id="SSF54980">
    <property type="entry name" value="EF-G C-terminal domain-like"/>
    <property type="match status" value="2"/>
</dbReference>
<dbReference type="InterPro" id="IPR041095">
    <property type="entry name" value="EFG_II"/>
</dbReference>
<dbReference type="CDD" id="cd01886">
    <property type="entry name" value="EF-G"/>
    <property type="match status" value="1"/>
</dbReference>
<dbReference type="PANTHER" id="PTHR43261:SF1">
    <property type="entry name" value="RIBOSOME-RELEASING FACTOR 2, MITOCHONDRIAL"/>
    <property type="match status" value="1"/>
</dbReference>
<dbReference type="Gene3D" id="3.40.50.300">
    <property type="entry name" value="P-loop containing nucleotide triphosphate hydrolases"/>
    <property type="match status" value="1"/>
</dbReference>
<name>A0ABW1A9B5_9ACTN</name>
<dbReference type="NCBIfam" id="TIGR00231">
    <property type="entry name" value="small_GTP"/>
    <property type="match status" value="1"/>
</dbReference>
<dbReference type="NCBIfam" id="NF009381">
    <property type="entry name" value="PRK12740.1-5"/>
    <property type="match status" value="1"/>
</dbReference>
<evidence type="ECO:0000256" key="3">
    <source>
        <dbReference type="ARBA" id="ARBA00022768"/>
    </source>
</evidence>
<keyword evidence="5 7" id="KW-0342">GTP-binding</keyword>
<evidence type="ECO:0000256" key="5">
    <source>
        <dbReference type="ARBA" id="ARBA00023134"/>
    </source>
</evidence>
<dbReference type="InterPro" id="IPR009000">
    <property type="entry name" value="Transl_B-barrel_sf"/>
</dbReference>
<dbReference type="CDD" id="cd16262">
    <property type="entry name" value="EFG_III"/>
    <property type="match status" value="1"/>
</dbReference>
<dbReference type="PROSITE" id="PS51722">
    <property type="entry name" value="G_TR_2"/>
    <property type="match status" value="1"/>
</dbReference>
<dbReference type="RefSeq" id="WP_378287077.1">
    <property type="nucleotide sequence ID" value="NZ_JBHSON010000065.1"/>
</dbReference>
<evidence type="ECO:0000256" key="7">
    <source>
        <dbReference type="HAMAP-Rule" id="MF_00054"/>
    </source>
</evidence>
<dbReference type="Gene3D" id="2.40.30.10">
    <property type="entry name" value="Translation factors"/>
    <property type="match status" value="1"/>
</dbReference>
<dbReference type="PROSITE" id="PS00301">
    <property type="entry name" value="G_TR_1"/>
    <property type="match status" value="1"/>
</dbReference>
<evidence type="ECO:0000256" key="1">
    <source>
        <dbReference type="ARBA" id="ARBA00005870"/>
    </source>
</evidence>
<dbReference type="InterPro" id="IPR005517">
    <property type="entry name" value="Transl_elong_EFG/EF2_IV"/>
</dbReference>
<protein>
    <recommendedName>
        <fullName evidence="7 8">Elongation factor G</fullName>
        <shortName evidence="7">EF-G</shortName>
    </recommendedName>
</protein>
<keyword evidence="3 7" id="KW-0251">Elongation factor</keyword>
<dbReference type="SMART" id="SM00838">
    <property type="entry name" value="EFG_C"/>
    <property type="match status" value="1"/>
</dbReference>
<sequence length="707" mass="76616">MVTTTLDLARVRNIGIMAHIDAGKTTTTERILFYTGVSHRIGEVHDGATQMDYLKQERDRGITITSAATTCHWALDGAGHTVNIIDTPGHVDFTVEVERCLRVLDGAVTVFDGVAGVEPQSETVWRQADRYGVPRICFVNKLDRAGADFHRCVEMIVERLGAVPLVTQLPIGAESAFTGVVDLVAMKALLWSAEAELGEAYDVAAIPDDLAADARRWRSTLIDTLAEHDDEIMELYLEGAEPSPERLHAAIRRLTLSSGASGGTTITPVLCGTAFKNKGVQPLLDAVVRYLPSPLDVEAVEGLAADGTGAAVRRRPSDGEPLSALAFKIMSDPHLGRLTYVRIYSGRLESGASALNPVKGGKERIGKIYRVHANKREEIPSAGAGDIVAVMGLKRTTTGETLCDPAAPVVLESMDFPEPVIEVAIEPRTRGDQEKLGVAIQRLAEEDPSFRVRADAETGQTVIGGMGELHLEVLIDRMKEDHKVEASVGRPRVAYRETIRRAVEKVDFLYRKQHGGKGHYAKVRISVEPIEAGGPAYEFVNRVTGGRVPKDYIPSVDAGCQEAMQAGVLAGYEMTGVRVVLLDGDFHVVDSSEFAFRIAGAMAFKEAVRQASPVLLEPVMAVEVTTPEEYMGEVIGDVNARRGHVRAMRERSGARVVEALVPLSEMFGYVGDLRGATKGRAAYSMQFDSYGEVPRAVAEKVIGSERP</sequence>
<dbReference type="InterPro" id="IPR014721">
    <property type="entry name" value="Ribsml_uS5_D2-typ_fold_subgr"/>
</dbReference>
<proteinExistence type="inferred from homology"/>
<dbReference type="PRINTS" id="PR00315">
    <property type="entry name" value="ELONGATNFCT"/>
</dbReference>
<dbReference type="InterPro" id="IPR009022">
    <property type="entry name" value="EFG_III"/>
</dbReference>
<dbReference type="Pfam" id="PF00009">
    <property type="entry name" value="GTP_EFTU"/>
    <property type="match status" value="1"/>
</dbReference>
<dbReference type="SUPFAM" id="SSF52540">
    <property type="entry name" value="P-loop containing nucleoside triphosphate hydrolases"/>
    <property type="match status" value="1"/>
</dbReference>
<organism evidence="10 11">
    <name type="scientific">Actinomadura rugatobispora</name>
    <dbReference type="NCBI Taxonomy" id="1994"/>
    <lineage>
        <taxon>Bacteria</taxon>
        <taxon>Bacillati</taxon>
        <taxon>Actinomycetota</taxon>
        <taxon>Actinomycetes</taxon>
        <taxon>Streptosporangiales</taxon>
        <taxon>Thermomonosporaceae</taxon>
        <taxon>Actinomadura</taxon>
    </lineage>
</organism>
<dbReference type="Pfam" id="PF22042">
    <property type="entry name" value="EF-G_D2"/>
    <property type="match status" value="1"/>
</dbReference>
<dbReference type="Gene3D" id="3.30.230.10">
    <property type="match status" value="1"/>
</dbReference>
<dbReference type="CDD" id="cd04088">
    <property type="entry name" value="EFG_mtEFG_II"/>
    <property type="match status" value="1"/>
</dbReference>
<dbReference type="HAMAP" id="MF_00054_B">
    <property type="entry name" value="EF_G_EF_2_B"/>
    <property type="match status" value="1"/>
</dbReference>
<dbReference type="InterPro" id="IPR004540">
    <property type="entry name" value="Transl_elong_EFG/EF2"/>
</dbReference>
<reference evidence="11" key="1">
    <citation type="journal article" date="2019" name="Int. J. Syst. Evol. Microbiol.">
        <title>The Global Catalogue of Microorganisms (GCM) 10K type strain sequencing project: providing services to taxonomists for standard genome sequencing and annotation.</title>
        <authorList>
            <consortium name="The Broad Institute Genomics Platform"/>
            <consortium name="The Broad Institute Genome Sequencing Center for Infectious Disease"/>
            <person name="Wu L."/>
            <person name="Ma J."/>
        </authorList>
    </citation>
    <scope>NUCLEOTIDE SEQUENCE [LARGE SCALE GENOMIC DNA]</scope>
    <source>
        <strain evidence="11">KCTC 42087</strain>
    </source>
</reference>
<keyword evidence="2 7" id="KW-0547">Nucleotide-binding</keyword>
<dbReference type="SUPFAM" id="SSF54211">
    <property type="entry name" value="Ribosomal protein S5 domain 2-like"/>
    <property type="match status" value="1"/>
</dbReference>